<keyword evidence="1" id="KW-0805">Transcription regulation</keyword>
<dbReference type="PANTHER" id="PTHR33204">
    <property type="entry name" value="TRANSCRIPTIONAL REGULATOR, MARR FAMILY"/>
    <property type="match status" value="1"/>
</dbReference>
<dbReference type="InterPro" id="IPR036388">
    <property type="entry name" value="WH-like_DNA-bd_sf"/>
</dbReference>
<name>A0ABW3MJI9_9PSEU</name>
<proteinExistence type="predicted"/>
<keyword evidence="2" id="KW-0238">DNA-binding</keyword>
<dbReference type="InterPro" id="IPR036390">
    <property type="entry name" value="WH_DNA-bd_sf"/>
</dbReference>
<dbReference type="Gene3D" id="1.10.10.10">
    <property type="entry name" value="Winged helix-like DNA-binding domain superfamily/Winged helix DNA-binding domain"/>
    <property type="match status" value="1"/>
</dbReference>
<reference evidence="6" key="1">
    <citation type="journal article" date="2019" name="Int. J. Syst. Evol. Microbiol.">
        <title>The Global Catalogue of Microorganisms (GCM) 10K type strain sequencing project: providing services to taxonomists for standard genome sequencing and annotation.</title>
        <authorList>
            <consortium name="The Broad Institute Genomics Platform"/>
            <consortium name="The Broad Institute Genome Sequencing Center for Infectious Disease"/>
            <person name="Wu L."/>
            <person name="Ma J."/>
        </authorList>
    </citation>
    <scope>NUCLEOTIDE SEQUENCE [LARGE SCALE GENOMIC DNA]</scope>
    <source>
        <strain evidence="6">JCM 31486</strain>
    </source>
</reference>
<keyword evidence="3" id="KW-0804">Transcription</keyword>
<sequence length="132" mass="14267">MEARLLVGWPADTTVGDVYNNGCPGQMIVEHVTSRWAPLILTALGDGTMRFYELRDKIGGISEKVLSQKLRTLVRDGLVARTVEPSTPPKVSYTLTPLGTGLADQLQGLIKWIVANGSEILAAQHAHDSEGD</sequence>
<dbReference type="PANTHER" id="PTHR33204:SF37">
    <property type="entry name" value="HTH-TYPE TRANSCRIPTIONAL REGULATOR YODB"/>
    <property type="match status" value="1"/>
</dbReference>
<evidence type="ECO:0000259" key="4">
    <source>
        <dbReference type="PROSITE" id="PS51118"/>
    </source>
</evidence>
<evidence type="ECO:0000313" key="6">
    <source>
        <dbReference type="Proteomes" id="UP001597045"/>
    </source>
</evidence>
<feature type="domain" description="HTH hxlR-type" evidence="4">
    <location>
        <begin position="23"/>
        <end position="121"/>
    </location>
</feature>
<dbReference type="InterPro" id="IPR002577">
    <property type="entry name" value="HTH_HxlR"/>
</dbReference>
<gene>
    <name evidence="5" type="ORF">ACFQ1S_37150</name>
</gene>
<dbReference type="EMBL" id="JBHTIS010003071">
    <property type="protein sequence ID" value="MFD1050761.1"/>
    <property type="molecule type" value="Genomic_DNA"/>
</dbReference>
<dbReference type="SUPFAM" id="SSF46785">
    <property type="entry name" value="Winged helix' DNA-binding domain"/>
    <property type="match status" value="1"/>
</dbReference>
<dbReference type="Pfam" id="PF01638">
    <property type="entry name" value="HxlR"/>
    <property type="match status" value="1"/>
</dbReference>
<evidence type="ECO:0000313" key="5">
    <source>
        <dbReference type="EMBL" id="MFD1050761.1"/>
    </source>
</evidence>
<accession>A0ABW3MJI9</accession>
<comment type="caution">
    <text evidence="5">The sequence shown here is derived from an EMBL/GenBank/DDBJ whole genome shotgun (WGS) entry which is preliminary data.</text>
</comment>
<dbReference type="Proteomes" id="UP001597045">
    <property type="component" value="Unassembled WGS sequence"/>
</dbReference>
<organism evidence="5 6">
    <name type="scientific">Kibdelosporangium lantanae</name>
    <dbReference type="NCBI Taxonomy" id="1497396"/>
    <lineage>
        <taxon>Bacteria</taxon>
        <taxon>Bacillati</taxon>
        <taxon>Actinomycetota</taxon>
        <taxon>Actinomycetes</taxon>
        <taxon>Pseudonocardiales</taxon>
        <taxon>Pseudonocardiaceae</taxon>
        <taxon>Kibdelosporangium</taxon>
    </lineage>
</organism>
<evidence type="ECO:0000256" key="2">
    <source>
        <dbReference type="ARBA" id="ARBA00023125"/>
    </source>
</evidence>
<keyword evidence="6" id="KW-1185">Reference proteome</keyword>
<evidence type="ECO:0000256" key="1">
    <source>
        <dbReference type="ARBA" id="ARBA00023015"/>
    </source>
</evidence>
<evidence type="ECO:0000256" key="3">
    <source>
        <dbReference type="ARBA" id="ARBA00023163"/>
    </source>
</evidence>
<protein>
    <submittedName>
        <fullName evidence="5">Winged helix-turn-helix transcriptional regulator</fullName>
    </submittedName>
</protein>
<dbReference type="PROSITE" id="PS51118">
    <property type="entry name" value="HTH_HXLR"/>
    <property type="match status" value="1"/>
</dbReference>